<dbReference type="STRING" id="64971.SAMN05421831_109109"/>
<feature type="transmembrane region" description="Helical" evidence="6">
    <location>
        <begin position="100"/>
        <end position="123"/>
    </location>
</feature>
<dbReference type="GO" id="GO:0005886">
    <property type="term" value="C:plasma membrane"/>
    <property type="evidence" value="ECO:0007669"/>
    <property type="project" value="UniProtKB-SubCell"/>
</dbReference>
<evidence type="ECO:0000256" key="3">
    <source>
        <dbReference type="ARBA" id="ARBA00022692"/>
    </source>
</evidence>
<dbReference type="GO" id="GO:0009055">
    <property type="term" value="F:electron transfer activity"/>
    <property type="evidence" value="ECO:0007669"/>
    <property type="project" value="InterPro"/>
</dbReference>
<proteinExistence type="predicted"/>
<dbReference type="GO" id="GO:0020037">
    <property type="term" value="F:heme binding"/>
    <property type="evidence" value="ECO:0007669"/>
    <property type="project" value="TreeGrafter"/>
</dbReference>
<evidence type="ECO:0000256" key="6">
    <source>
        <dbReference type="SAM" id="Phobius"/>
    </source>
</evidence>
<dbReference type="InterPro" id="IPR051542">
    <property type="entry name" value="Hydrogenase_cytochrome"/>
</dbReference>
<dbReference type="Pfam" id="PF01292">
    <property type="entry name" value="Ni_hydr_CYTB"/>
    <property type="match status" value="1"/>
</dbReference>
<dbReference type="AlphaFoldDB" id="A0A1H6TA50"/>
<dbReference type="SUPFAM" id="SSF81342">
    <property type="entry name" value="Transmembrane di-heme cytochromes"/>
    <property type="match status" value="1"/>
</dbReference>
<evidence type="ECO:0000256" key="5">
    <source>
        <dbReference type="ARBA" id="ARBA00023136"/>
    </source>
</evidence>
<feature type="domain" description="Cytochrome b561 bacterial/Ni-hydrogenase" evidence="7">
    <location>
        <begin position="10"/>
        <end position="182"/>
    </location>
</feature>
<comment type="subcellular location">
    <subcellularLocation>
        <location evidence="1">Cell membrane</location>
        <topology evidence="1">Multi-pass membrane protein</topology>
    </subcellularLocation>
</comment>
<dbReference type="Gene3D" id="1.20.950.20">
    <property type="entry name" value="Transmembrane di-heme cytochromes, Chain C"/>
    <property type="match status" value="1"/>
</dbReference>
<dbReference type="PANTHER" id="PTHR30485">
    <property type="entry name" value="NI/FE-HYDROGENASE 1 B-TYPE CYTOCHROME SUBUNIT"/>
    <property type="match status" value="1"/>
</dbReference>
<evidence type="ECO:0000259" key="7">
    <source>
        <dbReference type="Pfam" id="PF01292"/>
    </source>
</evidence>
<evidence type="ECO:0000256" key="2">
    <source>
        <dbReference type="ARBA" id="ARBA00022475"/>
    </source>
</evidence>
<dbReference type="InterPro" id="IPR016174">
    <property type="entry name" value="Di-haem_cyt_TM"/>
</dbReference>
<dbReference type="PANTHER" id="PTHR30485:SF2">
    <property type="entry name" value="BLL0597 PROTEIN"/>
    <property type="match status" value="1"/>
</dbReference>
<reference evidence="9" key="1">
    <citation type="submission" date="2016-10" db="EMBL/GenBank/DDBJ databases">
        <authorList>
            <person name="Varghese N."/>
            <person name="Submissions S."/>
        </authorList>
    </citation>
    <scope>NUCLEOTIDE SEQUENCE [LARGE SCALE GENOMIC DNA]</scope>
    <source>
        <strain evidence="9">DSM 7165</strain>
    </source>
</reference>
<evidence type="ECO:0000256" key="1">
    <source>
        <dbReference type="ARBA" id="ARBA00004651"/>
    </source>
</evidence>
<feature type="transmembrane region" description="Helical" evidence="6">
    <location>
        <begin position="143"/>
        <end position="167"/>
    </location>
</feature>
<evidence type="ECO:0000313" key="8">
    <source>
        <dbReference type="EMBL" id="SEI76146.1"/>
    </source>
</evidence>
<keyword evidence="5 6" id="KW-0472">Membrane</keyword>
<dbReference type="RefSeq" id="WP_093310790.1">
    <property type="nucleotide sequence ID" value="NZ_FNYH01000009.1"/>
</dbReference>
<dbReference type="GO" id="GO:0022904">
    <property type="term" value="P:respiratory electron transport chain"/>
    <property type="evidence" value="ECO:0007669"/>
    <property type="project" value="InterPro"/>
</dbReference>
<gene>
    <name evidence="8" type="ORF">SAMN05421831_109109</name>
</gene>
<keyword evidence="9" id="KW-1185">Reference proteome</keyword>
<keyword evidence="3 6" id="KW-0812">Transmembrane</keyword>
<keyword evidence="2" id="KW-1003">Cell membrane</keyword>
<feature type="transmembrane region" description="Helical" evidence="6">
    <location>
        <begin position="45"/>
        <end position="63"/>
    </location>
</feature>
<dbReference type="InterPro" id="IPR011577">
    <property type="entry name" value="Cyt_b561_bac/Ni-Hgenase"/>
</dbReference>
<feature type="transmembrane region" description="Helical" evidence="6">
    <location>
        <begin position="202"/>
        <end position="221"/>
    </location>
</feature>
<name>A0A1H6TA50_9GAMM</name>
<organism evidence="8 9">
    <name type="scientific">Allopseudospirillum japonicum</name>
    <dbReference type="NCBI Taxonomy" id="64971"/>
    <lineage>
        <taxon>Bacteria</taxon>
        <taxon>Pseudomonadati</taxon>
        <taxon>Pseudomonadota</taxon>
        <taxon>Gammaproteobacteria</taxon>
        <taxon>Oceanospirillales</taxon>
        <taxon>Oceanospirillaceae</taxon>
        <taxon>Allopseudospirillum</taxon>
    </lineage>
</organism>
<dbReference type="EMBL" id="FNYH01000009">
    <property type="protein sequence ID" value="SEI76146.1"/>
    <property type="molecule type" value="Genomic_DNA"/>
</dbReference>
<dbReference type="Proteomes" id="UP000242999">
    <property type="component" value="Unassembled WGS sequence"/>
</dbReference>
<sequence>MKTQAPKILVWDWAVRLGHWSFPLLIGFLWFSIEVQDWMMWHARAGYLLLGILLGRIIWGFVGSDYARFVNFIRCPRTSLSYALAWVRHREAPYLGHNPLGAWMVLLLLGMMLLQVITGMGSTDDILFEGPLYATLSDWSDTLIWLHALNFNFLLAAVGLHVLAVLAHKFRGEDLVKPMLHGYKPQPEQTPMDGDPAQAKTAPWWLALLIYAGCIMGVFWWV</sequence>
<feature type="transmembrane region" description="Helical" evidence="6">
    <location>
        <begin position="13"/>
        <end position="33"/>
    </location>
</feature>
<evidence type="ECO:0000256" key="4">
    <source>
        <dbReference type="ARBA" id="ARBA00022989"/>
    </source>
</evidence>
<dbReference type="OrthoDB" id="196472at2"/>
<evidence type="ECO:0000313" key="9">
    <source>
        <dbReference type="Proteomes" id="UP000242999"/>
    </source>
</evidence>
<keyword evidence="4 6" id="KW-1133">Transmembrane helix</keyword>
<accession>A0A1H6TA50</accession>
<protein>
    <submittedName>
        <fullName evidence="8">Cytochrome b</fullName>
    </submittedName>
</protein>